<evidence type="ECO:0000256" key="4">
    <source>
        <dbReference type="ARBA" id="ARBA00022807"/>
    </source>
</evidence>
<proteinExistence type="predicted"/>
<evidence type="ECO:0000259" key="11">
    <source>
        <dbReference type="PROSITE" id="PS50990"/>
    </source>
</evidence>
<dbReference type="PANTHER" id="PTHR24221:SF646">
    <property type="entry name" value="HAEMOLYSIN SECRETION ATP-BINDING PROTEIN"/>
    <property type="match status" value="1"/>
</dbReference>
<sequence length="716" mass="79528">MKYANVLQHSEEDCGAACLASIAKHYGRTFTLNHIREAVGTGQLGTTMLGLKRGAETLGFNARAVKTSPELLNKINQAPLPAIIHWKGNHWVILYGKKGKKCVIADPAVGVRYLSSEEVALCWTDWLMLLLEPDPVKFFANENDEIGGFWRFFKRVWIYRGILAQALPLNLILGLLSLASPFLLQILTDDVLVRGDTKLLTTVAISVVVMNFISRSLSFVQSNLIAHFAQRLQLGLVLEFGRQILRLPLSYYEARRSGEIISRLRDIDQINQLVAQVVVSLPSQFFIALVSFGFMVFYSWKLTLVAVFIVIVMSSSTIVFQPTLQRRTRELLVQEAETQGVLVETFKGALTVKTTTSGLQFWDEFQVRFGRLANVTYRTIQIGIINNTFSGLISGIGSVILLWFGGNLVINPAEKLSIGQLFAFNSMNGNFVGLISTLISFVDEFTRAKTATQRLIEVIDSTPENENDGKKPFAKIPGDADIICTNVNFHYAGRLDLIEDFSLTIPGGKVVAIIGKSGCGKSTLAKLIAGLYPLQSGNIRMGLYNQKDLSLDCLRQQVVLVPQEPHFWSRSIMENFRLGTPFVTFEQIVSACKVAEADEFISKLPDKYQTILGEFGANISGGQRQRLAIARAIVTDPPVLILDESTGGLDPVSEAQVLDKLFEHRRGKTTILITHRPKVVNRADWIILLDEGKLKIQGTLSELRSQPGDHINFLIP</sequence>
<feature type="domain" description="ABC transporter" evidence="9">
    <location>
        <begin position="482"/>
        <end position="716"/>
    </location>
</feature>
<dbReference type="SMART" id="SM00382">
    <property type="entry name" value="AAA"/>
    <property type="match status" value="1"/>
</dbReference>
<dbReference type="PROSITE" id="PS50929">
    <property type="entry name" value="ABC_TM1F"/>
    <property type="match status" value="1"/>
</dbReference>
<feature type="transmembrane region" description="Helical" evidence="8">
    <location>
        <begin position="422"/>
        <end position="442"/>
    </location>
</feature>
<dbReference type="Gene3D" id="3.90.70.10">
    <property type="entry name" value="Cysteine proteinases"/>
    <property type="match status" value="1"/>
</dbReference>
<comment type="caution">
    <text evidence="12">The sequence shown here is derived from an EMBL/GenBank/DDBJ whole genome shotgun (WGS) entry which is preliminary data.</text>
</comment>
<evidence type="ECO:0000313" key="12">
    <source>
        <dbReference type="EMBL" id="MBD2605901.1"/>
    </source>
</evidence>
<feature type="domain" description="Peptidase C39" evidence="11">
    <location>
        <begin position="8"/>
        <end position="130"/>
    </location>
</feature>
<dbReference type="PANTHER" id="PTHR24221">
    <property type="entry name" value="ATP-BINDING CASSETTE SUB-FAMILY B"/>
    <property type="match status" value="1"/>
</dbReference>
<evidence type="ECO:0000256" key="5">
    <source>
        <dbReference type="ARBA" id="ARBA00022840"/>
    </source>
</evidence>
<dbReference type="Pfam" id="PF00005">
    <property type="entry name" value="ABC_tran"/>
    <property type="match status" value="1"/>
</dbReference>
<evidence type="ECO:0000256" key="7">
    <source>
        <dbReference type="ARBA" id="ARBA00023136"/>
    </source>
</evidence>
<dbReference type="Pfam" id="PF03412">
    <property type="entry name" value="Peptidase_C39"/>
    <property type="match status" value="1"/>
</dbReference>
<dbReference type="InterPro" id="IPR036640">
    <property type="entry name" value="ABC1_TM_sf"/>
</dbReference>
<dbReference type="PROSITE" id="PS50893">
    <property type="entry name" value="ABC_TRANSPORTER_2"/>
    <property type="match status" value="1"/>
</dbReference>
<evidence type="ECO:0000256" key="6">
    <source>
        <dbReference type="ARBA" id="ARBA00022989"/>
    </source>
</evidence>
<dbReference type="InterPro" id="IPR017871">
    <property type="entry name" value="ABC_transporter-like_CS"/>
</dbReference>
<evidence type="ECO:0000313" key="13">
    <source>
        <dbReference type="Proteomes" id="UP000660380"/>
    </source>
</evidence>
<dbReference type="InterPro" id="IPR005074">
    <property type="entry name" value="Peptidase_C39"/>
</dbReference>
<dbReference type="CDD" id="cd02418">
    <property type="entry name" value="Peptidase_C39B"/>
    <property type="match status" value="1"/>
</dbReference>
<dbReference type="InterPro" id="IPR011527">
    <property type="entry name" value="ABC1_TM_dom"/>
</dbReference>
<keyword evidence="7 8" id="KW-0472">Membrane</keyword>
<dbReference type="Gene3D" id="1.20.1560.10">
    <property type="entry name" value="ABC transporter type 1, transmembrane domain"/>
    <property type="match status" value="1"/>
</dbReference>
<dbReference type="CDD" id="cd18570">
    <property type="entry name" value="ABC_6TM_PCAT1_LagD_like"/>
    <property type="match status" value="1"/>
</dbReference>
<dbReference type="RefSeq" id="WP_029635848.1">
    <property type="nucleotide sequence ID" value="NZ_JACJTA010000030.1"/>
</dbReference>
<evidence type="ECO:0000256" key="3">
    <source>
        <dbReference type="ARBA" id="ARBA00022741"/>
    </source>
</evidence>
<dbReference type="EMBL" id="JACJTA010000030">
    <property type="protein sequence ID" value="MBD2605901.1"/>
    <property type="molecule type" value="Genomic_DNA"/>
</dbReference>
<dbReference type="Gene3D" id="3.40.50.300">
    <property type="entry name" value="P-loop containing nucleotide triphosphate hydrolases"/>
    <property type="match status" value="1"/>
</dbReference>
<dbReference type="Pfam" id="PF00664">
    <property type="entry name" value="ABC_membrane"/>
    <property type="match status" value="1"/>
</dbReference>
<dbReference type="PROSITE" id="PS50990">
    <property type="entry name" value="PEPTIDASE_C39"/>
    <property type="match status" value="1"/>
</dbReference>
<evidence type="ECO:0000259" key="9">
    <source>
        <dbReference type="PROSITE" id="PS50893"/>
    </source>
</evidence>
<feature type="transmembrane region" description="Helical" evidence="8">
    <location>
        <begin position="199"/>
        <end position="220"/>
    </location>
</feature>
<protein>
    <submittedName>
        <fullName evidence="12">Peptidase domain-containing ABC transporter</fullName>
    </submittedName>
</protein>
<feature type="domain" description="ABC transmembrane type-1" evidence="10">
    <location>
        <begin position="166"/>
        <end position="447"/>
    </location>
</feature>
<dbReference type="InterPro" id="IPR003593">
    <property type="entry name" value="AAA+_ATPase"/>
</dbReference>
<dbReference type="InterPro" id="IPR003439">
    <property type="entry name" value="ABC_transporter-like_ATP-bd"/>
</dbReference>
<dbReference type="SUPFAM" id="SSF90123">
    <property type="entry name" value="ABC transporter transmembrane region"/>
    <property type="match status" value="1"/>
</dbReference>
<feature type="transmembrane region" description="Helical" evidence="8">
    <location>
        <begin position="157"/>
        <end position="179"/>
    </location>
</feature>
<keyword evidence="13" id="KW-1185">Reference proteome</keyword>
<name>A0ABR8GSL5_9CYAN</name>
<keyword evidence="6 8" id="KW-1133">Transmembrane helix</keyword>
<keyword evidence="2 8" id="KW-0812">Transmembrane</keyword>
<feature type="transmembrane region" description="Helical" evidence="8">
    <location>
        <begin position="388"/>
        <end position="410"/>
    </location>
</feature>
<keyword evidence="3" id="KW-0547">Nucleotide-binding</keyword>
<dbReference type="PROSITE" id="PS00211">
    <property type="entry name" value="ABC_TRANSPORTER_1"/>
    <property type="match status" value="1"/>
</dbReference>
<dbReference type="InterPro" id="IPR039421">
    <property type="entry name" value="Type_1_exporter"/>
</dbReference>
<evidence type="ECO:0000256" key="8">
    <source>
        <dbReference type="SAM" id="Phobius"/>
    </source>
</evidence>
<evidence type="ECO:0000256" key="2">
    <source>
        <dbReference type="ARBA" id="ARBA00022692"/>
    </source>
</evidence>
<keyword evidence="4" id="KW-0788">Thiol protease</keyword>
<dbReference type="InterPro" id="IPR027417">
    <property type="entry name" value="P-loop_NTPase"/>
</dbReference>
<evidence type="ECO:0000256" key="1">
    <source>
        <dbReference type="ARBA" id="ARBA00004651"/>
    </source>
</evidence>
<keyword evidence="4" id="KW-0645">Protease</keyword>
<dbReference type="Proteomes" id="UP000660380">
    <property type="component" value="Unassembled WGS sequence"/>
</dbReference>
<gene>
    <name evidence="12" type="ORF">H6G81_15580</name>
</gene>
<comment type="subcellular location">
    <subcellularLocation>
        <location evidence="1">Cell membrane</location>
        <topology evidence="1">Multi-pass membrane protein</topology>
    </subcellularLocation>
</comment>
<organism evidence="12 13">
    <name type="scientific">Scytonema hofmannii FACHB-248</name>
    <dbReference type="NCBI Taxonomy" id="1842502"/>
    <lineage>
        <taxon>Bacteria</taxon>
        <taxon>Bacillati</taxon>
        <taxon>Cyanobacteriota</taxon>
        <taxon>Cyanophyceae</taxon>
        <taxon>Nostocales</taxon>
        <taxon>Scytonemataceae</taxon>
        <taxon>Scytonema</taxon>
    </lineage>
</organism>
<feature type="transmembrane region" description="Helical" evidence="8">
    <location>
        <begin position="273"/>
        <end position="296"/>
    </location>
</feature>
<dbReference type="SUPFAM" id="SSF52540">
    <property type="entry name" value="P-loop containing nucleoside triphosphate hydrolases"/>
    <property type="match status" value="1"/>
</dbReference>
<accession>A0ABR8GSL5</accession>
<feature type="transmembrane region" description="Helical" evidence="8">
    <location>
        <begin position="302"/>
        <end position="320"/>
    </location>
</feature>
<evidence type="ECO:0000259" key="10">
    <source>
        <dbReference type="PROSITE" id="PS50929"/>
    </source>
</evidence>
<keyword evidence="4" id="KW-0378">Hydrolase</keyword>
<keyword evidence="5" id="KW-0067">ATP-binding</keyword>
<reference evidence="12 13" key="1">
    <citation type="journal article" date="2020" name="ISME J.">
        <title>Comparative genomics reveals insights into cyanobacterial evolution and habitat adaptation.</title>
        <authorList>
            <person name="Chen M.Y."/>
            <person name="Teng W.K."/>
            <person name="Zhao L."/>
            <person name="Hu C.X."/>
            <person name="Zhou Y.K."/>
            <person name="Han B.P."/>
            <person name="Song L.R."/>
            <person name="Shu W.S."/>
        </authorList>
    </citation>
    <scope>NUCLEOTIDE SEQUENCE [LARGE SCALE GENOMIC DNA]</scope>
    <source>
        <strain evidence="12 13">FACHB-248</strain>
    </source>
</reference>